<gene>
    <name evidence="1" type="ORF">CSA56_13510</name>
</gene>
<accession>A0A2G6KBD7</accession>
<sequence>MAVAKASHVPIGSFFNDIDSESVFDPVVRADKRKVLKPQSGSLILELYTLLLPDFTYLTNIGCSKRDIFFFTTCFQLAKPFI</sequence>
<name>A0A2G6KBD7_9BACT</name>
<proteinExistence type="predicted"/>
<reference evidence="1 2" key="1">
    <citation type="submission" date="2017-10" db="EMBL/GenBank/DDBJ databases">
        <title>Novel microbial diversity and functional potential in the marine mammal oral microbiome.</title>
        <authorList>
            <person name="Dudek N.K."/>
            <person name="Sun C.L."/>
            <person name="Burstein D."/>
            <person name="Kantor R.S."/>
            <person name="Aliaga Goltsman D.S."/>
            <person name="Bik E.M."/>
            <person name="Thomas B.C."/>
            <person name="Banfield J.F."/>
            <person name="Relman D.A."/>
        </authorList>
    </citation>
    <scope>NUCLEOTIDE SEQUENCE [LARGE SCALE GENOMIC DNA]</scope>
    <source>
        <strain evidence="1">DOLJORAL78_47_16</strain>
    </source>
</reference>
<dbReference type="EMBL" id="PDSK01000105">
    <property type="protein sequence ID" value="PIE32945.1"/>
    <property type="molecule type" value="Genomic_DNA"/>
</dbReference>
<dbReference type="AlphaFoldDB" id="A0A2G6KBD7"/>
<evidence type="ECO:0000313" key="2">
    <source>
        <dbReference type="Proteomes" id="UP000230821"/>
    </source>
</evidence>
<protein>
    <submittedName>
        <fullName evidence="1">Uncharacterized protein</fullName>
    </submittedName>
</protein>
<evidence type="ECO:0000313" key="1">
    <source>
        <dbReference type="EMBL" id="PIE32945.1"/>
    </source>
</evidence>
<organism evidence="1 2">
    <name type="scientific">candidate division KSB3 bacterium</name>
    <dbReference type="NCBI Taxonomy" id="2044937"/>
    <lineage>
        <taxon>Bacteria</taxon>
        <taxon>candidate division KSB3</taxon>
    </lineage>
</organism>
<comment type="caution">
    <text evidence="1">The sequence shown here is derived from an EMBL/GenBank/DDBJ whole genome shotgun (WGS) entry which is preliminary data.</text>
</comment>
<dbReference type="Proteomes" id="UP000230821">
    <property type="component" value="Unassembled WGS sequence"/>
</dbReference>